<evidence type="ECO:0000313" key="11">
    <source>
        <dbReference type="EMBL" id="CCD12954.1"/>
    </source>
</evidence>
<keyword evidence="12" id="KW-1185">Reference proteome</keyword>
<keyword evidence="7" id="KW-0325">Glycoprotein</keyword>
<reference evidence="12" key="1">
    <citation type="submission" date="2011-07" db="EMBL/GenBank/DDBJ databases">
        <title>Divergent evolution of antigenic variation in African trypanosomes.</title>
        <authorList>
            <person name="Jackson A.P."/>
            <person name="Berry A."/>
            <person name="Allison H.C."/>
            <person name="Burton P."/>
            <person name="Anderson J."/>
            <person name="Aslett M."/>
            <person name="Brown R."/>
            <person name="Corton N."/>
            <person name="Harris D."/>
            <person name="Hauser H."/>
            <person name="Gamble J."/>
            <person name="Gilderthorp R."/>
            <person name="McQuillan J."/>
            <person name="Quail M.A."/>
            <person name="Sanders M."/>
            <person name="Van Tonder A."/>
            <person name="Ginger M.L."/>
            <person name="Donelson J.E."/>
            <person name="Field M.C."/>
            <person name="Barry J.D."/>
            <person name="Berriman M."/>
            <person name="Hertz-Fowler C."/>
        </authorList>
    </citation>
    <scope>NUCLEOTIDE SEQUENCE [LARGE SCALE GENOMIC DNA]</scope>
    <source>
        <strain evidence="12">IL3000</strain>
    </source>
</reference>
<reference evidence="11 12" key="2">
    <citation type="journal article" date="2012" name="Proc. Natl. Acad. Sci. U.S.A.">
        <title>Antigenic diversity is generated by distinct evolutionary mechanisms in African trypanosome species.</title>
        <authorList>
            <person name="Jackson A.P."/>
            <person name="Berry A."/>
            <person name="Aslett M."/>
            <person name="Allison H.C."/>
            <person name="Burton P."/>
            <person name="Vavrova-Anderson J."/>
            <person name="Brown R."/>
            <person name="Browne H."/>
            <person name="Corton N."/>
            <person name="Hauser H."/>
            <person name="Gamble J."/>
            <person name="Gilderthorp R."/>
            <person name="Marcello L."/>
            <person name="McQuillan J."/>
            <person name="Otto T.D."/>
            <person name="Quail M.A."/>
            <person name="Sanders M.J."/>
            <person name="van Tonder A."/>
            <person name="Ginger M.L."/>
            <person name="Field M.C."/>
            <person name="Barry J.D."/>
            <person name="Hertz-Fowler C."/>
            <person name="Berriman M."/>
        </authorList>
    </citation>
    <scope>NUCLEOTIDE SEQUENCE [LARGE SCALE GENOMIC DNA]</scope>
    <source>
        <strain evidence="11 12">IL3000</strain>
    </source>
</reference>
<keyword evidence="4" id="KW-0336">GPI-anchor</keyword>
<feature type="chain" id="PRO_5005678942" evidence="9">
    <location>
        <begin position="20"/>
        <end position="159"/>
    </location>
</feature>
<protein>
    <submittedName>
        <fullName evidence="11">WGS project CAEQ00000000 data, annotated contig 154</fullName>
    </submittedName>
</protein>
<dbReference type="GO" id="GO:0098552">
    <property type="term" value="C:side of membrane"/>
    <property type="evidence" value="ECO:0007669"/>
    <property type="project" value="UniProtKB-KW"/>
</dbReference>
<dbReference type="Pfam" id="PF13206">
    <property type="entry name" value="VSG_B"/>
    <property type="match status" value="1"/>
</dbReference>
<name>F9W6Z6_TRYCI</name>
<dbReference type="AlphaFoldDB" id="F9W6Z6"/>
<dbReference type="EMBL" id="CAEQ01000953">
    <property type="protein sequence ID" value="CCD12954.1"/>
    <property type="molecule type" value="Genomic_DNA"/>
</dbReference>
<evidence type="ECO:0000256" key="1">
    <source>
        <dbReference type="ARBA" id="ARBA00002523"/>
    </source>
</evidence>
<evidence type="ECO:0000256" key="4">
    <source>
        <dbReference type="ARBA" id="ARBA00022622"/>
    </source>
</evidence>
<dbReference type="InterPro" id="IPR025932">
    <property type="entry name" value="Trypano_VSG_B_N_dom"/>
</dbReference>
<feature type="signal peptide" evidence="9">
    <location>
        <begin position="1"/>
        <end position="19"/>
    </location>
</feature>
<gene>
    <name evidence="11" type="ORF">TCIL3000_0_03890</name>
</gene>
<dbReference type="VEuPathDB" id="TriTrypDB:TcIL3000_0_03890"/>
<keyword evidence="3" id="KW-1003">Cell membrane</keyword>
<keyword evidence="5 9" id="KW-0732">Signal</keyword>
<comment type="function">
    <text evidence="1">VSG forms a coat on the surface of the parasite. The trypanosome evades the immune response of the host by expressing a series of antigenically distinct VSGs from an estimated 1000 VSG genes.</text>
</comment>
<sequence length="159" mass="17988">MRSLQILLITWSLSAVTKGNNNGGINEAEFREMCSFIKLLQKRPNIPTLEAQDSTSEIPTQALRAVNRIRILNASTADASTYDSLAKGEEFAKLKENRVVVQMGEQKWAELVQLWKDNQGQFFPDPRKLGADELRVIHGKLGSILQKAENTYERNQKTK</sequence>
<keyword evidence="6" id="KW-0472">Membrane</keyword>
<evidence type="ECO:0000256" key="6">
    <source>
        <dbReference type="ARBA" id="ARBA00023136"/>
    </source>
</evidence>
<accession>F9W6Z6</accession>
<feature type="domain" description="Trypanosome variant surface glycoprotein B-type N-terminal" evidence="10">
    <location>
        <begin position="15"/>
        <end position="157"/>
    </location>
</feature>
<evidence type="ECO:0000256" key="3">
    <source>
        <dbReference type="ARBA" id="ARBA00022475"/>
    </source>
</evidence>
<evidence type="ECO:0000256" key="5">
    <source>
        <dbReference type="ARBA" id="ARBA00022729"/>
    </source>
</evidence>
<comment type="subcellular location">
    <subcellularLocation>
        <location evidence="2">Cell membrane</location>
        <topology evidence="2">Lipid-anchor</topology>
        <topology evidence="2">GPI-anchor</topology>
    </subcellularLocation>
</comment>
<keyword evidence="8" id="KW-0449">Lipoprotein</keyword>
<dbReference type="GO" id="GO:0005886">
    <property type="term" value="C:plasma membrane"/>
    <property type="evidence" value="ECO:0007669"/>
    <property type="project" value="UniProtKB-SubCell"/>
</dbReference>
<evidence type="ECO:0000256" key="8">
    <source>
        <dbReference type="ARBA" id="ARBA00023288"/>
    </source>
</evidence>
<dbReference type="Proteomes" id="UP000000702">
    <property type="component" value="Unassembled WGS sequence"/>
</dbReference>
<proteinExistence type="predicted"/>
<evidence type="ECO:0000256" key="2">
    <source>
        <dbReference type="ARBA" id="ARBA00004609"/>
    </source>
</evidence>
<organism evidence="11 12">
    <name type="scientific">Trypanosoma congolense (strain IL3000)</name>
    <dbReference type="NCBI Taxonomy" id="1068625"/>
    <lineage>
        <taxon>Eukaryota</taxon>
        <taxon>Discoba</taxon>
        <taxon>Euglenozoa</taxon>
        <taxon>Kinetoplastea</taxon>
        <taxon>Metakinetoplastina</taxon>
        <taxon>Trypanosomatida</taxon>
        <taxon>Trypanosomatidae</taxon>
        <taxon>Trypanosoma</taxon>
        <taxon>Nannomonas</taxon>
    </lineage>
</organism>
<evidence type="ECO:0000259" key="10">
    <source>
        <dbReference type="Pfam" id="PF13206"/>
    </source>
</evidence>
<comment type="caution">
    <text evidence="11">The sequence shown here is derived from an EMBL/GenBank/DDBJ whole genome shotgun (WGS) entry which is preliminary data.</text>
</comment>
<evidence type="ECO:0000313" key="12">
    <source>
        <dbReference type="Proteomes" id="UP000000702"/>
    </source>
</evidence>
<evidence type="ECO:0000256" key="9">
    <source>
        <dbReference type="SAM" id="SignalP"/>
    </source>
</evidence>
<evidence type="ECO:0000256" key="7">
    <source>
        <dbReference type="ARBA" id="ARBA00023180"/>
    </source>
</evidence>